<dbReference type="VEuPathDB" id="FungiDB:KRP23_2586"/>
<dbReference type="SUPFAM" id="SSF48371">
    <property type="entry name" value="ARM repeat"/>
    <property type="match status" value="1"/>
</dbReference>
<feature type="compositionally biased region" description="Polar residues" evidence="5">
    <location>
        <begin position="280"/>
        <end position="291"/>
    </location>
</feature>
<evidence type="ECO:0000256" key="4">
    <source>
        <dbReference type="ARBA" id="ARBA00023329"/>
    </source>
</evidence>
<keyword evidence="8" id="KW-1185">Reference proteome</keyword>
<evidence type="ECO:0000256" key="2">
    <source>
        <dbReference type="ARBA" id="ARBA00004601"/>
    </source>
</evidence>
<feature type="compositionally biased region" description="Polar residues" evidence="5">
    <location>
        <begin position="142"/>
        <end position="158"/>
    </location>
</feature>
<protein>
    <recommendedName>
        <fullName evidence="6">ENTH domain-containing protein</fullName>
    </recommendedName>
</protein>
<dbReference type="InParanoid" id="H3GR04"/>
<evidence type="ECO:0000313" key="7">
    <source>
        <dbReference type="EnsemblProtists" id="Phyra79274"/>
    </source>
</evidence>
<dbReference type="Pfam" id="PF01417">
    <property type="entry name" value="ENTH"/>
    <property type="match status" value="1"/>
</dbReference>
<dbReference type="GO" id="GO:0031410">
    <property type="term" value="C:cytoplasmic vesicle"/>
    <property type="evidence" value="ECO:0007669"/>
    <property type="project" value="UniProtKB-SubCell"/>
</dbReference>
<dbReference type="CDD" id="cd03572">
    <property type="entry name" value="ENTH_like_Tepsin"/>
    <property type="match status" value="1"/>
</dbReference>
<feature type="compositionally biased region" description="Low complexity" evidence="5">
    <location>
        <begin position="417"/>
        <end position="434"/>
    </location>
</feature>
<feature type="compositionally biased region" description="Pro residues" evidence="5">
    <location>
        <begin position="703"/>
        <end position="712"/>
    </location>
</feature>
<dbReference type="HOGENOM" id="CLU_019807_0_0_1"/>
<dbReference type="InterPro" id="IPR016024">
    <property type="entry name" value="ARM-type_fold"/>
</dbReference>
<feature type="compositionally biased region" description="Polar residues" evidence="5">
    <location>
        <begin position="640"/>
        <end position="666"/>
    </location>
</feature>
<organism evidence="7 8">
    <name type="scientific">Phytophthora ramorum</name>
    <name type="common">Sudden oak death agent</name>
    <dbReference type="NCBI Taxonomy" id="164328"/>
    <lineage>
        <taxon>Eukaryota</taxon>
        <taxon>Sar</taxon>
        <taxon>Stramenopiles</taxon>
        <taxon>Oomycota</taxon>
        <taxon>Peronosporomycetes</taxon>
        <taxon>Peronosporales</taxon>
        <taxon>Peronosporaceae</taxon>
        <taxon>Phytophthora</taxon>
    </lineage>
</organism>
<proteinExistence type="predicted"/>
<dbReference type="VEuPathDB" id="FungiDB:KRP22_7555"/>
<dbReference type="EMBL" id="DS566035">
    <property type="status" value="NOT_ANNOTATED_CDS"/>
    <property type="molecule type" value="Genomic_DNA"/>
</dbReference>
<feature type="region of interest" description="Disordered" evidence="5">
    <location>
        <begin position="399"/>
        <end position="434"/>
    </location>
</feature>
<evidence type="ECO:0000256" key="1">
    <source>
        <dbReference type="ARBA" id="ARBA00004541"/>
    </source>
</evidence>
<feature type="region of interest" description="Disordered" evidence="5">
    <location>
        <begin position="634"/>
        <end position="666"/>
    </location>
</feature>
<dbReference type="eggNOG" id="ENOG502QTDF">
    <property type="taxonomic scope" value="Eukaryota"/>
</dbReference>
<accession>H3GR04</accession>
<feature type="compositionally biased region" description="Polar residues" evidence="5">
    <location>
        <begin position="724"/>
        <end position="733"/>
    </location>
</feature>
<comment type="subcellular location">
    <subcellularLocation>
        <location evidence="1">Cytoplasmic vesicle</location>
    </subcellularLocation>
    <subcellularLocation>
        <location evidence="2">Golgi apparatus</location>
        <location evidence="2">trans-Golgi network</location>
    </subcellularLocation>
</comment>
<dbReference type="Proteomes" id="UP000005238">
    <property type="component" value="Unassembled WGS sequence"/>
</dbReference>
<sequence>MNRQTLAEATSLHDGPVPVYLMEEIANSSKASARDAEKIADYMLGRLNKSNLNVKLKALQIISFCIREGGPAFTEAVREEEQELSSYLQFSGPPDPVYGDEKYRRIRVASQEALVCLNDGFLSRRNEEPPQQQQQQQQTPQVGANTWQAPQQGDNAPSYNGGGTYNQGGQPERQHSNVGGSWGQPQASGSSFRPPPYQDTPAGSYNSSSGGDYNGSNGGGYNAPSGGGYNGPSSGGYNGPPGGGNSSYGGGNSGYGGGSSSYGQNGGNSGGYGYNLNSQQGGYAQNAPQQQASGFDSWSSSSGSGLASKSSGAGVWSSTGYQKKDPAADNEPRYNPATKRDNRPTVLVGHALNFPKPAGGFGTSNTGATSGLGGFNSGTYNPNAVRGASAGTSGGNSYNPNAMGGSARGGFGGHQSGGAPSYGDSSNRMSSGSSHRIGSMGLPVNGQPLNDAPTTALGKKAEVLKKMGTAALEKWDRRNMDKSMASSLADHDELRAGPQVIDHGYYQPNAQQGAGGGDTSRDYERTMIDNLCAPAGLSRAPPADGLKRFVDLAQTLDAQTIGDILLDKLEDDTWQVRLKGLHVVLALLGSPGAAPYQEFFEENVEVVEELRKDGKPSVVSKALQVLRVLGYADEADQAPPQASSKRPGSTRTQRGSPTKNRVQQPQQEVDLLGFGSLSLESSAGPVEQSLQGSADLLGSPVRSQPPPAPAPPQEISLLDGFDTLGSSTSSNPSYAQQQPPQYYQQPEQDERTKALSHFGKDLFAIANSPRSAGMAAATALPPGAPDGARLSGGQSAFNFM</sequence>
<evidence type="ECO:0000256" key="3">
    <source>
        <dbReference type="ARBA" id="ARBA00023034"/>
    </source>
</evidence>
<reference evidence="7" key="2">
    <citation type="submission" date="2015-06" db="UniProtKB">
        <authorList>
            <consortium name="EnsemblProtists"/>
        </authorList>
    </citation>
    <scope>IDENTIFICATION</scope>
    <source>
        <strain evidence="7">Pr102</strain>
    </source>
</reference>
<keyword evidence="3" id="KW-0333">Golgi apparatus</keyword>
<feature type="compositionally biased region" description="Gly residues" evidence="5">
    <location>
        <begin position="406"/>
        <end position="416"/>
    </location>
</feature>
<evidence type="ECO:0000259" key="6">
    <source>
        <dbReference type="PROSITE" id="PS50942"/>
    </source>
</evidence>
<feature type="domain" description="ENTH" evidence="6">
    <location>
        <begin position="1"/>
        <end position="127"/>
    </location>
</feature>
<feature type="compositionally biased region" description="Low complexity" evidence="5">
    <location>
        <begin position="292"/>
        <end position="314"/>
    </location>
</feature>
<feature type="region of interest" description="Disordered" evidence="5">
    <location>
        <begin position="124"/>
        <end position="219"/>
    </location>
</feature>
<evidence type="ECO:0000256" key="5">
    <source>
        <dbReference type="SAM" id="MobiDB-lite"/>
    </source>
</evidence>
<dbReference type="AlphaFoldDB" id="H3GR04"/>
<feature type="compositionally biased region" description="Low complexity" evidence="5">
    <location>
        <begin position="734"/>
        <end position="746"/>
    </location>
</feature>
<feature type="compositionally biased region" description="Low complexity" evidence="5">
    <location>
        <begin position="129"/>
        <end position="141"/>
    </location>
</feature>
<dbReference type="Gene3D" id="1.25.40.90">
    <property type="match status" value="1"/>
</dbReference>
<dbReference type="EnsemblProtists" id="Phyra79274">
    <property type="protein sequence ID" value="Phyra79274"/>
    <property type="gene ID" value="Phyra79274"/>
</dbReference>
<dbReference type="PANTHER" id="PTHR21514:SF0">
    <property type="entry name" value="AP-4 COMPLEX ACCESSORY SUBUNIT TEPSIN"/>
    <property type="match status" value="1"/>
</dbReference>
<feature type="compositionally biased region" description="Basic and acidic residues" evidence="5">
    <location>
        <begin position="322"/>
        <end position="343"/>
    </location>
</feature>
<feature type="compositionally biased region" description="Polar residues" evidence="5">
    <location>
        <begin position="176"/>
        <end position="191"/>
    </location>
</feature>
<reference evidence="8" key="1">
    <citation type="journal article" date="2006" name="Science">
        <title>Phytophthora genome sequences uncover evolutionary origins and mechanisms of pathogenesis.</title>
        <authorList>
            <person name="Tyler B.M."/>
            <person name="Tripathy S."/>
            <person name="Zhang X."/>
            <person name="Dehal P."/>
            <person name="Jiang R.H."/>
            <person name="Aerts A."/>
            <person name="Arredondo F.D."/>
            <person name="Baxter L."/>
            <person name="Bensasson D."/>
            <person name="Beynon J.L."/>
            <person name="Chapman J."/>
            <person name="Damasceno C.M."/>
            <person name="Dorrance A.E."/>
            <person name="Dou D."/>
            <person name="Dickerman A.W."/>
            <person name="Dubchak I.L."/>
            <person name="Garbelotto M."/>
            <person name="Gijzen M."/>
            <person name="Gordon S.G."/>
            <person name="Govers F."/>
            <person name="Grunwald N.J."/>
            <person name="Huang W."/>
            <person name="Ivors K.L."/>
            <person name="Jones R.W."/>
            <person name="Kamoun S."/>
            <person name="Krampis K."/>
            <person name="Lamour K.H."/>
            <person name="Lee M.K."/>
            <person name="McDonald W.H."/>
            <person name="Medina M."/>
            <person name="Meijer H.J."/>
            <person name="Nordberg E.K."/>
            <person name="Maclean D.J."/>
            <person name="Ospina-Giraldo M.D."/>
            <person name="Morris P.F."/>
            <person name="Phuntumart V."/>
            <person name="Putnam N.H."/>
            <person name="Rash S."/>
            <person name="Rose J.K."/>
            <person name="Sakihama Y."/>
            <person name="Salamov A.A."/>
            <person name="Savidor A."/>
            <person name="Scheuring C.F."/>
            <person name="Smith B.M."/>
            <person name="Sobral B.W."/>
            <person name="Terry A."/>
            <person name="Torto-Alalibo T.A."/>
            <person name="Win J."/>
            <person name="Xu Z."/>
            <person name="Zhang H."/>
            <person name="Grigoriev I.V."/>
            <person name="Rokhsar D.S."/>
            <person name="Boore J.L."/>
        </authorList>
    </citation>
    <scope>NUCLEOTIDE SEQUENCE [LARGE SCALE GENOMIC DNA]</scope>
    <source>
        <strain evidence="8">Pr102</strain>
    </source>
</reference>
<dbReference type="GO" id="GO:0032588">
    <property type="term" value="C:trans-Golgi network membrane"/>
    <property type="evidence" value="ECO:0000318"/>
    <property type="project" value="GO_Central"/>
</dbReference>
<dbReference type="InterPro" id="IPR008942">
    <property type="entry name" value="ENTH_VHS"/>
</dbReference>
<dbReference type="InterPro" id="IPR013809">
    <property type="entry name" value="ENTH"/>
</dbReference>
<dbReference type="OMA" id="DRRNMDK"/>
<dbReference type="InterPro" id="IPR039273">
    <property type="entry name" value="TEPSIN"/>
</dbReference>
<feature type="region of interest" description="Disordered" evidence="5">
    <location>
        <begin position="280"/>
        <end position="344"/>
    </location>
</feature>
<feature type="region of interest" description="Disordered" evidence="5">
    <location>
        <begin position="696"/>
        <end position="749"/>
    </location>
</feature>
<evidence type="ECO:0000313" key="8">
    <source>
        <dbReference type="Proteomes" id="UP000005238"/>
    </source>
</evidence>
<name>H3GR04_PHYRM</name>
<dbReference type="InterPro" id="IPR035802">
    <property type="entry name" value="ENTH/VHS_tepsin"/>
</dbReference>
<dbReference type="PROSITE" id="PS50942">
    <property type="entry name" value="ENTH"/>
    <property type="match status" value="1"/>
</dbReference>
<dbReference type="SUPFAM" id="SSF48464">
    <property type="entry name" value="ENTH/VHS domain"/>
    <property type="match status" value="1"/>
</dbReference>
<dbReference type="PANTHER" id="PTHR21514">
    <property type="entry name" value="AP-4 COMPLEX ACCESSORY SUBUNIT TEPSIN"/>
    <property type="match status" value="1"/>
</dbReference>
<keyword evidence="4" id="KW-0968">Cytoplasmic vesicle</keyword>